<keyword evidence="3" id="KW-1185">Reference proteome</keyword>
<feature type="compositionally biased region" description="Basic and acidic residues" evidence="1">
    <location>
        <begin position="1"/>
        <end position="10"/>
    </location>
</feature>
<evidence type="ECO:0000256" key="1">
    <source>
        <dbReference type="SAM" id="MobiDB-lite"/>
    </source>
</evidence>
<name>A0A9X6NIJ3_HYPEX</name>
<dbReference type="Proteomes" id="UP000192578">
    <property type="component" value="Unassembled WGS sequence"/>
</dbReference>
<accession>A0A9X6NIJ3</accession>
<proteinExistence type="predicted"/>
<evidence type="ECO:0000313" key="2">
    <source>
        <dbReference type="EMBL" id="OWA54825.1"/>
    </source>
</evidence>
<reference evidence="3" key="1">
    <citation type="submission" date="2017-01" db="EMBL/GenBank/DDBJ databases">
        <title>Comparative genomics of anhydrobiosis in the tardigrade Hypsibius dujardini.</title>
        <authorList>
            <person name="Yoshida Y."/>
            <person name="Koutsovoulos G."/>
            <person name="Laetsch D."/>
            <person name="Stevens L."/>
            <person name="Kumar S."/>
            <person name="Horikawa D."/>
            <person name="Ishino K."/>
            <person name="Komine S."/>
            <person name="Tomita M."/>
            <person name="Blaxter M."/>
            <person name="Arakawa K."/>
        </authorList>
    </citation>
    <scope>NUCLEOTIDE SEQUENCE [LARGE SCALE GENOMIC DNA]</scope>
    <source>
        <strain evidence="3">Z151</strain>
    </source>
</reference>
<feature type="compositionally biased region" description="Polar residues" evidence="1">
    <location>
        <begin position="20"/>
        <end position="31"/>
    </location>
</feature>
<protein>
    <recommendedName>
        <fullName evidence="4">MULE transposase domain-containing protein</fullName>
    </recommendedName>
</protein>
<gene>
    <name evidence="2" type="ORF">BV898_19219</name>
</gene>
<comment type="caution">
    <text evidence="2">The sequence shown here is derived from an EMBL/GenBank/DDBJ whole genome shotgun (WGS) entry which is preliminary data.</text>
</comment>
<dbReference type="AlphaFoldDB" id="A0A9X6NIJ3"/>
<organism evidence="2 3">
    <name type="scientific">Hypsibius exemplaris</name>
    <name type="common">Freshwater tardigrade</name>
    <dbReference type="NCBI Taxonomy" id="2072580"/>
    <lineage>
        <taxon>Eukaryota</taxon>
        <taxon>Metazoa</taxon>
        <taxon>Ecdysozoa</taxon>
        <taxon>Tardigrada</taxon>
        <taxon>Eutardigrada</taxon>
        <taxon>Parachela</taxon>
        <taxon>Hypsibioidea</taxon>
        <taxon>Hypsibiidae</taxon>
        <taxon>Hypsibius</taxon>
    </lineage>
</organism>
<evidence type="ECO:0000313" key="3">
    <source>
        <dbReference type="Proteomes" id="UP000192578"/>
    </source>
</evidence>
<dbReference type="EMBL" id="MTYJ01000467">
    <property type="protein sequence ID" value="OWA54825.1"/>
    <property type="molecule type" value="Genomic_DNA"/>
</dbReference>
<evidence type="ECO:0008006" key="4">
    <source>
        <dbReference type="Google" id="ProtNLM"/>
    </source>
</evidence>
<dbReference type="OrthoDB" id="6077520at2759"/>
<feature type="region of interest" description="Disordered" evidence="1">
    <location>
        <begin position="1"/>
        <end position="32"/>
    </location>
</feature>
<sequence>MESGESRGSSEPEDYPDDSYTASQNLSSTSLDPEFLASMDPLARQYFLNERDKSGNAEHLDHYSRVHSSAEKGVDQLGKEKEMSVEIDLSSGGKNRAKTVIASAWKRMTTRAMMFLANTELSAGIGDGYRSVLVGERKRLTNEAMLSLIDEQLKEEVPENPNILEKVPIAVKRNVCFIINLKKLFNDKDILADNTDHGPLYAAPRRGRLIESDIKKFKTVRLKMRNLDSGGGSVFLISKFYVIYSLLGETQVIRQKFKNQACPAYCRTIMSVPELGLALLQYSFERDEEQDFRVPSQGNKTTSASPYKRAYPSTQSATKQLIARGKSNKEVRDEVLEKTGGLSGIFSTAQVPSDGSIKDVVIAPDHIVMFATNTSLNDLERFCAAEKGCVMSIDTTFDMVKGHLVTLVVGRHLLLRTTRDGVHPVFLGAAFIHTNKEADTYREIAAMLLWANPNLRKVKLIGTDGDKNLYRSFLEVFFTSRNILCQLHLVDNILAKIKEFRLDGKKSEILDAVMGKRENSTRTEALIDLTEDEFDELAETLLDSWLDYGDGGRAFADYFRANKLQLLKENYSVELRKMARSSVAAYDQNCSESANASLKLSAKKNMSQSEFEQHVENFMKDQAREARRAVLGQGKYRLTPSYRYLKPDELAYMAKSEKKREEMLDRIHTELYVWIDESNDVPDDQVAVMRMRSDDTGKILSKIEGVDVETIAAYFAIAKDKILTVGDGISPVTRSGGKSFAVMQHNNNKIGANYIVKLFSTPGRISCGQHCPYYALHKICPEIIAVAMKEDMVRGFVDW</sequence>